<dbReference type="OrthoDB" id="6400110at2"/>
<feature type="region of interest" description="Disordered" evidence="3">
    <location>
        <begin position="96"/>
        <end position="118"/>
    </location>
</feature>
<reference evidence="4 5" key="1">
    <citation type="submission" date="2018-03" db="EMBL/GenBank/DDBJ databases">
        <title>Whole genome sequencing of Histamine producing bacteria.</title>
        <authorList>
            <person name="Butler K."/>
        </authorList>
    </citation>
    <scope>NUCLEOTIDE SEQUENCE [LARGE SCALE GENOMIC DNA]</scope>
    <source>
        <strain evidence="4 5">ATCC 33979</strain>
    </source>
</reference>
<name>A0A0D8MU31_PHOLE</name>
<feature type="compositionally biased region" description="Acidic residues" evidence="3">
    <location>
        <begin position="102"/>
        <end position="118"/>
    </location>
</feature>
<dbReference type="GeneID" id="99742472"/>
<dbReference type="EMBL" id="PYOJ01000051">
    <property type="protein sequence ID" value="PSV86717.1"/>
    <property type="molecule type" value="Genomic_DNA"/>
</dbReference>
<comment type="similarity">
    <text evidence="1">Belongs to the MaoP family.</text>
</comment>
<dbReference type="Proteomes" id="UP000240410">
    <property type="component" value="Unassembled WGS sequence"/>
</dbReference>
<dbReference type="InterPro" id="IPR007335">
    <property type="entry name" value="DUF413"/>
</dbReference>
<evidence type="ECO:0000256" key="3">
    <source>
        <dbReference type="SAM" id="MobiDB-lite"/>
    </source>
</evidence>
<evidence type="ECO:0000256" key="2">
    <source>
        <dbReference type="ARBA" id="ARBA00093628"/>
    </source>
</evidence>
<sequence>MRSEGKFYDDKNFPRGFNRSGVFTISEASVLENYGRTMRALHEGTAQPIDESETQFLAEILGQQAAVSEFGKCWLKYLNHTNHKARSYTLCVSQRSSNSAYGDDDDTDGDSSDSDLDY</sequence>
<comment type="caution">
    <text evidence="4">The sequence shown here is derived from an EMBL/GenBank/DDBJ whole genome shotgun (WGS) entry which is preliminary data.</text>
</comment>
<dbReference type="RefSeq" id="WP_008988700.1">
    <property type="nucleotide sequence ID" value="NZ_JADQAT010000046.1"/>
</dbReference>
<dbReference type="Pfam" id="PF04219">
    <property type="entry name" value="DUF413"/>
    <property type="match status" value="1"/>
</dbReference>
<dbReference type="STRING" id="553611.GCA_001557755_01672"/>
<evidence type="ECO:0000313" key="5">
    <source>
        <dbReference type="Proteomes" id="UP000240410"/>
    </source>
</evidence>
<protein>
    <recommendedName>
        <fullName evidence="2">Macrodomain Ori protein</fullName>
    </recommendedName>
</protein>
<dbReference type="AlphaFoldDB" id="A0A0D8MU31"/>
<accession>A0A0D8MU31</accession>
<evidence type="ECO:0000256" key="1">
    <source>
        <dbReference type="ARBA" id="ARBA00093464"/>
    </source>
</evidence>
<evidence type="ECO:0000313" key="4">
    <source>
        <dbReference type="EMBL" id="PSV86717.1"/>
    </source>
</evidence>
<gene>
    <name evidence="4" type="ORF">CTM89_20790</name>
</gene>
<proteinExistence type="inferred from homology"/>
<organism evidence="4 5">
    <name type="scientific">Photobacterium leiognathi</name>
    <dbReference type="NCBI Taxonomy" id="553611"/>
    <lineage>
        <taxon>Bacteria</taxon>
        <taxon>Pseudomonadati</taxon>
        <taxon>Pseudomonadota</taxon>
        <taxon>Gammaproteobacteria</taxon>
        <taxon>Vibrionales</taxon>
        <taxon>Vibrionaceae</taxon>
        <taxon>Photobacterium</taxon>
    </lineage>
</organism>